<evidence type="ECO:0000313" key="8">
    <source>
        <dbReference type="EMBL" id="KAJ3649800.1"/>
    </source>
</evidence>
<keyword evidence="7" id="KW-0732">Signal</keyword>
<keyword evidence="5" id="KW-0326">Glycosidase</keyword>
<accession>A0AA38I5S3</accession>
<dbReference type="InterPro" id="IPR001360">
    <property type="entry name" value="Glyco_hydro_1"/>
</dbReference>
<feature type="signal peptide" evidence="7">
    <location>
        <begin position="1"/>
        <end position="20"/>
    </location>
</feature>
<dbReference type="AlphaFoldDB" id="A0AA38I5S3"/>
<gene>
    <name evidence="8" type="ORF">Zmor_021520</name>
</gene>
<dbReference type="InterPro" id="IPR033132">
    <property type="entry name" value="GH_1_N_CS"/>
</dbReference>
<comment type="similarity">
    <text evidence="1 6">Belongs to the glycosyl hydrolase 1 family.</text>
</comment>
<evidence type="ECO:0000256" key="3">
    <source>
        <dbReference type="ARBA" id="ARBA00022801"/>
    </source>
</evidence>
<dbReference type="InterPro" id="IPR017853">
    <property type="entry name" value="GH"/>
</dbReference>
<evidence type="ECO:0008006" key="10">
    <source>
        <dbReference type="Google" id="ProtNLM"/>
    </source>
</evidence>
<evidence type="ECO:0000256" key="1">
    <source>
        <dbReference type="ARBA" id="ARBA00010838"/>
    </source>
</evidence>
<organism evidence="8 9">
    <name type="scientific">Zophobas morio</name>
    <dbReference type="NCBI Taxonomy" id="2755281"/>
    <lineage>
        <taxon>Eukaryota</taxon>
        <taxon>Metazoa</taxon>
        <taxon>Ecdysozoa</taxon>
        <taxon>Arthropoda</taxon>
        <taxon>Hexapoda</taxon>
        <taxon>Insecta</taxon>
        <taxon>Pterygota</taxon>
        <taxon>Neoptera</taxon>
        <taxon>Endopterygota</taxon>
        <taxon>Coleoptera</taxon>
        <taxon>Polyphaga</taxon>
        <taxon>Cucujiformia</taxon>
        <taxon>Tenebrionidae</taxon>
        <taxon>Zophobas</taxon>
    </lineage>
</organism>
<feature type="chain" id="PRO_5041447569" description="Myrosinase 1" evidence="7">
    <location>
        <begin position="21"/>
        <end position="496"/>
    </location>
</feature>
<dbReference type="GO" id="GO:0008422">
    <property type="term" value="F:beta-glucosidase activity"/>
    <property type="evidence" value="ECO:0007669"/>
    <property type="project" value="TreeGrafter"/>
</dbReference>
<dbReference type="EMBL" id="JALNTZ010000006">
    <property type="protein sequence ID" value="KAJ3649800.1"/>
    <property type="molecule type" value="Genomic_DNA"/>
</dbReference>
<evidence type="ECO:0000256" key="4">
    <source>
        <dbReference type="ARBA" id="ARBA00023180"/>
    </source>
</evidence>
<proteinExistence type="inferred from homology"/>
<evidence type="ECO:0000256" key="5">
    <source>
        <dbReference type="ARBA" id="ARBA00023295"/>
    </source>
</evidence>
<dbReference type="PRINTS" id="PR00131">
    <property type="entry name" value="GLHYDRLASE1"/>
</dbReference>
<evidence type="ECO:0000256" key="2">
    <source>
        <dbReference type="ARBA" id="ARBA00011738"/>
    </source>
</evidence>
<keyword evidence="4" id="KW-0325">Glycoprotein</keyword>
<dbReference type="Pfam" id="PF00232">
    <property type="entry name" value="Glyco_hydro_1"/>
    <property type="match status" value="1"/>
</dbReference>
<dbReference type="FunFam" id="3.20.20.80:FF:000013">
    <property type="entry name" value="lactase-phlorizin hydrolase"/>
    <property type="match status" value="1"/>
</dbReference>
<dbReference type="Gene3D" id="3.20.20.80">
    <property type="entry name" value="Glycosidases"/>
    <property type="match status" value="1"/>
</dbReference>
<protein>
    <recommendedName>
        <fullName evidence="10">Myrosinase 1</fullName>
    </recommendedName>
</protein>
<keyword evidence="3" id="KW-0378">Hydrolase</keyword>
<name>A0AA38I5S3_9CUCU</name>
<comment type="caution">
    <text evidence="8">The sequence shown here is derived from an EMBL/GenBank/DDBJ whole genome shotgun (WGS) entry which is preliminary data.</text>
</comment>
<keyword evidence="9" id="KW-1185">Reference proteome</keyword>
<reference evidence="8" key="1">
    <citation type="journal article" date="2023" name="G3 (Bethesda)">
        <title>Whole genome assemblies of Zophobas morio and Tenebrio molitor.</title>
        <authorList>
            <person name="Kaur S."/>
            <person name="Stinson S.A."/>
            <person name="diCenzo G.C."/>
        </authorList>
    </citation>
    <scope>NUCLEOTIDE SEQUENCE</scope>
    <source>
        <strain evidence="8">QUZm001</strain>
    </source>
</reference>
<dbReference type="PANTHER" id="PTHR10353">
    <property type="entry name" value="GLYCOSYL HYDROLASE"/>
    <property type="match status" value="1"/>
</dbReference>
<evidence type="ECO:0000256" key="7">
    <source>
        <dbReference type="SAM" id="SignalP"/>
    </source>
</evidence>
<evidence type="ECO:0000313" key="9">
    <source>
        <dbReference type="Proteomes" id="UP001168821"/>
    </source>
</evidence>
<dbReference type="SUPFAM" id="SSF51445">
    <property type="entry name" value="(Trans)glycosidases"/>
    <property type="match status" value="1"/>
</dbReference>
<dbReference type="PROSITE" id="PS00653">
    <property type="entry name" value="GLYCOSYL_HYDROL_F1_2"/>
    <property type="match status" value="1"/>
</dbReference>
<sequence>MKHSIFYTFLVCFLSRQTNGEPINKKFPENFHFGVATAAYQIEGAWNEDGKGENVWDRFLHEKPYMAAYQNGDIACDSYHKYLEDVQLMAYLGVNHYRFSLSWSRILPTGQVNQINQAGVDYYKNLISSLKENDIEPFVTLYHWDLPQPLQDIGGWPNPLLVDYFAEYARLVFTLFGDEVKNWMTFNEPKQPCQYGHGYGYFPPGYATDGIGDYMCAHTIIKAHAKAYHIYDEEFRNEQNGRVSIVIDTPWYEPGSDSDEDKEATERLRQFNFGWYANPIYHPDGNYPQVMIDRIAERSKQEGFSKSRLPEFTPDETEYIKGTYDFFCINSYSTNLVNWTEDFAIGNPSWDADVSVNTYQDPSWNGSASPGLKIVPWGIRKLINWVDQTYNHPEIFITENGYPDDDGELNDPQRIYYLSEYMSNVLLAILEDNVNVTGYTVWSLVDNFEWLLGYTVKYGLYQVDFDSPNRTRTIKDSAEYYKTVIATKCLVDTCDV</sequence>
<dbReference type="GO" id="GO:0005975">
    <property type="term" value="P:carbohydrate metabolic process"/>
    <property type="evidence" value="ECO:0007669"/>
    <property type="project" value="InterPro"/>
</dbReference>
<dbReference type="Proteomes" id="UP001168821">
    <property type="component" value="Unassembled WGS sequence"/>
</dbReference>
<evidence type="ECO:0000256" key="6">
    <source>
        <dbReference type="RuleBase" id="RU003690"/>
    </source>
</evidence>
<dbReference type="PANTHER" id="PTHR10353:SF36">
    <property type="entry name" value="LP05116P"/>
    <property type="match status" value="1"/>
</dbReference>
<comment type="subunit">
    <text evidence="2">Homodimer.</text>
</comment>